<dbReference type="SUPFAM" id="SSF53590">
    <property type="entry name" value="Nucleoside hydrolase"/>
    <property type="match status" value="1"/>
</dbReference>
<dbReference type="PANTHER" id="PTHR12304:SF4">
    <property type="entry name" value="URIDINE NUCLEOSIDASE"/>
    <property type="match status" value="1"/>
</dbReference>
<dbReference type="Proteomes" id="UP000018168">
    <property type="component" value="Unassembled WGS sequence"/>
</dbReference>
<comment type="caution">
    <text evidence="4">The sequence shown here is derived from an EMBL/GenBank/DDBJ whole genome shotgun (WGS) entry which is preliminary data.</text>
</comment>
<gene>
    <name evidence="4" type="ORF">BN578_00787</name>
</gene>
<evidence type="ECO:0000313" key="4">
    <source>
        <dbReference type="EMBL" id="CDC05256.1"/>
    </source>
</evidence>
<dbReference type="Gene3D" id="3.90.245.10">
    <property type="entry name" value="Ribonucleoside hydrolase-like"/>
    <property type="match status" value="1"/>
</dbReference>
<dbReference type="InterPro" id="IPR001910">
    <property type="entry name" value="Inosine/uridine_hydrolase_dom"/>
</dbReference>
<dbReference type="PANTHER" id="PTHR12304">
    <property type="entry name" value="INOSINE-URIDINE PREFERRING NUCLEOSIDE HYDROLASE"/>
    <property type="match status" value="1"/>
</dbReference>
<evidence type="ECO:0000256" key="2">
    <source>
        <dbReference type="ARBA" id="ARBA00023295"/>
    </source>
</evidence>
<dbReference type="EMBL" id="CBEP010000102">
    <property type="protein sequence ID" value="CDC05256.1"/>
    <property type="molecule type" value="Genomic_DNA"/>
</dbReference>
<reference evidence="4" key="1">
    <citation type="submission" date="2012-11" db="EMBL/GenBank/DDBJ databases">
        <title>Dependencies among metagenomic species, viruses, plasmids and units of genetic variation.</title>
        <authorList>
            <person name="Nielsen H.B."/>
            <person name="Almeida M."/>
            <person name="Juncker A.S."/>
            <person name="Rasmussen S."/>
            <person name="Li J."/>
            <person name="Sunagawa S."/>
            <person name="Plichta D."/>
            <person name="Gautier L."/>
            <person name="Le Chatelier E."/>
            <person name="Peletier E."/>
            <person name="Bonde I."/>
            <person name="Nielsen T."/>
            <person name="Manichanh C."/>
            <person name="Arumugam M."/>
            <person name="Batto J."/>
            <person name="Santos M.B.Q.D."/>
            <person name="Blom N."/>
            <person name="Borruel N."/>
            <person name="Burgdorf K.S."/>
            <person name="Boumezbeur F."/>
            <person name="Casellas F."/>
            <person name="Dore J."/>
            <person name="Guarner F."/>
            <person name="Hansen T."/>
            <person name="Hildebrand F."/>
            <person name="Kaas R.S."/>
            <person name="Kennedy S."/>
            <person name="Kristiansen K."/>
            <person name="Kultima J.R."/>
            <person name="Leonard P."/>
            <person name="Levenez F."/>
            <person name="Lund O."/>
            <person name="Moumen B."/>
            <person name="Le Paslier D."/>
            <person name="Pons N."/>
            <person name="Pedersen O."/>
            <person name="Prifti E."/>
            <person name="Qin J."/>
            <person name="Raes J."/>
            <person name="Tap J."/>
            <person name="Tims S."/>
            <person name="Ussery D.W."/>
            <person name="Yamada T."/>
            <person name="MetaHit consortium"/>
            <person name="Renault P."/>
            <person name="Sicheritz-Ponten T."/>
            <person name="Bork P."/>
            <person name="Wang J."/>
            <person name="Brunak S."/>
            <person name="Ehrlich S.D."/>
        </authorList>
    </citation>
    <scope>NUCLEOTIDE SEQUENCE [LARGE SCALE GENOMIC DNA]</scope>
</reference>
<dbReference type="InterPro" id="IPR023186">
    <property type="entry name" value="IUNH"/>
</dbReference>
<keyword evidence="1 4" id="KW-0378">Hydrolase</keyword>
<evidence type="ECO:0000259" key="3">
    <source>
        <dbReference type="Pfam" id="PF01156"/>
    </source>
</evidence>
<organism evidence="4 5">
    <name type="scientific">[Clostridium] leptum CAG:27</name>
    <dbReference type="NCBI Taxonomy" id="1263068"/>
    <lineage>
        <taxon>Bacteria</taxon>
        <taxon>Bacillati</taxon>
        <taxon>Bacillota</taxon>
        <taxon>Clostridia</taxon>
        <taxon>Eubacteriales</taxon>
        <taxon>Oscillospiraceae</taxon>
        <taxon>Oscillospiraceae incertae sedis</taxon>
    </lineage>
</organism>
<dbReference type="InterPro" id="IPR036452">
    <property type="entry name" value="Ribo_hydro-like"/>
</dbReference>
<feature type="domain" description="Inosine/uridine-preferring nucleoside hydrolase" evidence="3">
    <location>
        <begin position="27"/>
        <end position="263"/>
    </location>
</feature>
<evidence type="ECO:0000313" key="5">
    <source>
        <dbReference type="Proteomes" id="UP000018168"/>
    </source>
</evidence>
<keyword evidence="2" id="KW-0326">Glycosidase</keyword>
<dbReference type="GO" id="GO:0008477">
    <property type="term" value="F:purine nucleosidase activity"/>
    <property type="evidence" value="ECO:0007669"/>
    <property type="project" value="TreeGrafter"/>
</dbReference>
<protein>
    <submittedName>
        <fullName evidence="4">Inosine-uridine preferring nucleoside hydrolase</fullName>
    </submittedName>
</protein>
<dbReference type="GO" id="GO:0006152">
    <property type="term" value="P:purine nucleoside catabolic process"/>
    <property type="evidence" value="ECO:0007669"/>
    <property type="project" value="TreeGrafter"/>
</dbReference>
<accession>R6NGC3</accession>
<proteinExistence type="predicted"/>
<dbReference type="AlphaFoldDB" id="R6NGC3"/>
<evidence type="ECO:0000256" key="1">
    <source>
        <dbReference type="ARBA" id="ARBA00022801"/>
    </source>
</evidence>
<sequence>MKNFSSKLSASQQAERLLPPQRRVKAVLDTDAYNEIDDQFAILYAMLSPEKIDLQAIYAALFYNGRSSSPADGMEKSYQEILKICGLTGRDPEGFVFRGCRAPLEGPELPQESEAVNDLIRKARQASPDDPLYVIGIGACTNIASAILKCPEIIENLVVVWLGGNTRDWVYPSEFNLSQDLAGGQVLFDCGVPLVQIPAFGVTNFLITTVPELEACLAGKNKICDYLVDNVKAYSNDHFAWSKAIWDVGAVAYLVNSGWTPSSLIHAPVVVSDHSYAFDERRHFIRSVQRMDRDAIFRDLFTKLGSCHERFPQTAKK</sequence>
<dbReference type="Pfam" id="PF01156">
    <property type="entry name" value="IU_nuc_hydro"/>
    <property type="match status" value="1"/>
</dbReference>
<name>R6NGC3_9FIRM</name>
<dbReference type="GO" id="GO:0005829">
    <property type="term" value="C:cytosol"/>
    <property type="evidence" value="ECO:0007669"/>
    <property type="project" value="TreeGrafter"/>
</dbReference>